<reference evidence="3" key="1">
    <citation type="submission" date="2023-10" db="EMBL/GenBank/DDBJ databases">
        <title>Chromosome-level genome of the transformable northern wattle, Acacia crassicarpa.</title>
        <authorList>
            <person name="Massaro I."/>
            <person name="Sinha N.R."/>
            <person name="Poethig S."/>
            <person name="Leichty A.R."/>
        </authorList>
    </citation>
    <scope>NUCLEOTIDE SEQUENCE</scope>
    <source>
        <strain evidence="3">Acra3RX</strain>
        <tissue evidence="3">Leaf</tissue>
    </source>
</reference>
<comment type="caution">
    <text evidence="3">The sequence shown here is derived from an EMBL/GenBank/DDBJ whole genome shotgun (WGS) entry which is preliminary data.</text>
</comment>
<dbReference type="Pfam" id="PF04258">
    <property type="entry name" value="Peptidase_A22B"/>
    <property type="match status" value="1"/>
</dbReference>
<accession>A0AAE1IWK9</accession>
<keyword evidence="2" id="KW-1133">Transmembrane helix</keyword>
<dbReference type="GO" id="GO:0005765">
    <property type="term" value="C:lysosomal membrane"/>
    <property type="evidence" value="ECO:0007669"/>
    <property type="project" value="TreeGrafter"/>
</dbReference>
<dbReference type="GO" id="GO:0033619">
    <property type="term" value="P:membrane protein proteolysis"/>
    <property type="evidence" value="ECO:0007669"/>
    <property type="project" value="TreeGrafter"/>
</dbReference>
<organism evidence="3 4">
    <name type="scientific">Acacia crassicarpa</name>
    <name type="common">northern wattle</name>
    <dbReference type="NCBI Taxonomy" id="499986"/>
    <lineage>
        <taxon>Eukaryota</taxon>
        <taxon>Viridiplantae</taxon>
        <taxon>Streptophyta</taxon>
        <taxon>Embryophyta</taxon>
        <taxon>Tracheophyta</taxon>
        <taxon>Spermatophyta</taxon>
        <taxon>Magnoliopsida</taxon>
        <taxon>eudicotyledons</taxon>
        <taxon>Gunneridae</taxon>
        <taxon>Pentapetalae</taxon>
        <taxon>rosids</taxon>
        <taxon>fabids</taxon>
        <taxon>Fabales</taxon>
        <taxon>Fabaceae</taxon>
        <taxon>Caesalpinioideae</taxon>
        <taxon>mimosoid clade</taxon>
        <taxon>Acacieae</taxon>
        <taxon>Acacia</taxon>
    </lineage>
</organism>
<evidence type="ECO:0000256" key="1">
    <source>
        <dbReference type="ARBA" id="ARBA00022670"/>
    </source>
</evidence>
<sequence>MVACTATPSDVSQHTMLIESWNSLMQAVDLVIGAITLDTNFPKSLWFYFLPTFQSHACSLSKLITWLNVTFIEHYTYFISDVFKWGLKMHKDFVDHGRLYVGALIIATVMLLFNEMADLSIISGMFLVHYQQQDLLLYSTWAYVMVENAGSTNCVEIIIAAAILIVVLASCVLVMLYKLMSFWFAEVLVVLFCIDGIEGLQTCLVAIWNSLDSSTWQFLDCFISSFPNLDLEDKVNFPGGSNVMNPDEMGLTEDDPMGTWVGNEERSIRRSKRSQRIEGPGSIKKCIRNSINKTKVVMKRRGIICGICLSLYLWSPPPPSPPPLF</sequence>
<name>A0AAE1IWK9_9FABA</name>
<evidence type="ECO:0000313" key="3">
    <source>
        <dbReference type="EMBL" id="KAK4258122.1"/>
    </source>
</evidence>
<keyword evidence="2" id="KW-0472">Membrane</keyword>
<dbReference type="GO" id="GO:0098553">
    <property type="term" value="C:lumenal side of endoplasmic reticulum membrane"/>
    <property type="evidence" value="ECO:0007669"/>
    <property type="project" value="TreeGrafter"/>
</dbReference>
<evidence type="ECO:0000256" key="2">
    <source>
        <dbReference type="SAM" id="Phobius"/>
    </source>
</evidence>
<dbReference type="GO" id="GO:0042500">
    <property type="term" value="F:aspartic endopeptidase activity, intramembrane cleaving"/>
    <property type="evidence" value="ECO:0007669"/>
    <property type="project" value="InterPro"/>
</dbReference>
<dbReference type="AlphaFoldDB" id="A0AAE1IWK9"/>
<dbReference type="PANTHER" id="PTHR12174:SF102">
    <property type="entry name" value="SIGNAL PEPTIDE PEPTIDASE-LIKE 4"/>
    <property type="match status" value="1"/>
</dbReference>
<dbReference type="EMBL" id="JAWXYG010000012">
    <property type="protein sequence ID" value="KAK4258122.1"/>
    <property type="molecule type" value="Genomic_DNA"/>
</dbReference>
<keyword evidence="1" id="KW-0645">Protease</keyword>
<protein>
    <submittedName>
        <fullName evidence="3">Uncharacterized protein</fullName>
    </submittedName>
</protein>
<keyword evidence="4" id="KW-1185">Reference proteome</keyword>
<dbReference type="GO" id="GO:0030660">
    <property type="term" value="C:Golgi-associated vesicle membrane"/>
    <property type="evidence" value="ECO:0007669"/>
    <property type="project" value="TreeGrafter"/>
</dbReference>
<dbReference type="PANTHER" id="PTHR12174">
    <property type="entry name" value="SIGNAL PEPTIDE PEPTIDASE"/>
    <property type="match status" value="1"/>
</dbReference>
<proteinExistence type="predicted"/>
<feature type="transmembrane region" description="Helical" evidence="2">
    <location>
        <begin position="99"/>
        <end position="128"/>
    </location>
</feature>
<keyword evidence="1" id="KW-0378">Hydrolase</keyword>
<evidence type="ECO:0000313" key="4">
    <source>
        <dbReference type="Proteomes" id="UP001293593"/>
    </source>
</evidence>
<dbReference type="Proteomes" id="UP001293593">
    <property type="component" value="Unassembled WGS sequence"/>
</dbReference>
<keyword evidence="2" id="KW-0812">Transmembrane</keyword>
<feature type="transmembrane region" description="Helical" evidence="2">
    <location>
        <begin position="157"/>
        <end position="177"/>
    </location>
</feature>
<gene>
    <name evidence="3" type="ORF">QN277_007614</name>
</gene>
<dbReference type="GO" id="GO:0098554">
    <property type="term" value="C:cytoplasmic side of endoplasmic reticulum membrane"/>
    <property type="evidence" value="ECO:0007669"/>
    <property type="project" value="TreeGrafter"/>
</dbReference>
<dbReference type="InterPro" id="IPR007369">
    <property type="entry name" value="Peptidase_A22B_SPP"/>
</dbReference>